<reference evidence="8" key="1">
    <citation type="submission" date="2016-11" db="EMBL/GenBank/DDBJ databases">
        <authorList>
            <person name="Varghese N."/>
            <person name="Submissions S."/>
        </authorList>
    </citation>
    <scope>NUCLEOTIDE SEQUENCE [LARGE SCALE GENOMIC DNA]</scope>
    <source>
        <strain evidence="8">DX253</strain>
    </source>
</reference>
<sequence length="424" mass="46593">MDDGRIDVRLLKQNLFSFEALFTLFLFVGLYKQAPILDKVPGNLTAILAVISAIVGGYVLITKTEHPPRSGLVLTVLLGAFICYALLSNLWTPSSEYATSKSLELATVTFWSLGAPALIISKSKRRLRRFLTATVIFSVVIAAISIFQFIVVAGESQLRPFDATYLLVGRVIGIAFLITVAYTLYEASSKMQRRVGIALSALFGFILLVNGARGPLLASIGAGLWLGIGYFDLSKSPRELARTDLVKKIGAVVLVGAIVFVVLLYLDELPNTIQRIVATLSGKSTGSVEGRVDYYLASIPMWLSAPAFGHGIGSWPILYGMGDVKYYPHNIVLEILVEFGLFGLLLFGSLFGCAAYLLLAPKRPLHRDPYRILFVALLLFMGFNAFVTSDIPDNRYLFTMLGLTAYCYRATSVRTLKNRNNSHY</sequence>
<feature type="transmembrane region" description="Helical" evidence="5">
    <location>
        <begin position="395"/>
        <end position="411"/>
    </location>
</feature>
<dbReference type="PANTHER" id="PTHR37422:SF13">
    <property type="entry name" value="LIPOPOLYSACCHARIDE BIOSYNTHESIS PROTEIN PA4999-RELATED"/>
    <property type="match status" value="1"/>
</dbReference>
<feature type="domain" description="O-antigen ligase-related" evidence="6">
    <location>
        <begin position="199"/>
        <end position="347"/>
    </location>
</feature>
<keyword evidence="4 5" id="KW-0472">Membrane</keyword>
<dbReference type="EMBL" id="FRAN01000004">
    <property type="protein sequence ID" value="SHL07321.1"/>
    <property type="molecule type" value="Genomic_DNA"/>
</dbReference>
<feature type="transmembrane region" description="Helical" evidence="5">
    <location>
        <begin position="72"/>
        <end position="91"/>
    </location>
</feature>
<keyword evidence="2 5" id="KW-0812">Transmembrane</keyword>
<feature type="transmembrane region" description="Helical" evidence="5">
    <location>
        <begin position="163"/>
        <end position="185"/>
    </location>
</feature>
<keyword evidence="7" id="KW-0436">Ligase</keyword>
<dbReference type="GO" id="GO:0016874">
    <property type="term" value="F:ligase activity"/>
    <property type="evidence" value="ECO:0007669"/>
    <property type="project" value="UniProtKB-KW"/>
</dbReference>
<protein>
    <submittedName>
        <fullName evidence="7">O-antigen ligase</fullName>
    </submittedName>
</protein>
<accession>A0A1M6XMY9</accession>
<organism evidence="7 8">
    <name type="scientific">Haladaptatus paucihalophilus DX253</name>
    <dbReference type="NCBI Taxonomy" id="797209"/>
    <lineage>
        <taxon>Archaea</taxon>
        <taxon>Methanobacteriati</taxon>
        <taxon>Methanobacteriota</taxon>
        <taxon>Stenosarchaea group</taxon>
        <taxon>Halobacteria</taxon>
        <taxon>Halobacteriales</taxon>
        <taxon>Haladaptataceae</taxon>
        <taxon>Haladaptatus</taxon>
    </lineage>
</organism>
<keyword evidence="8" id="KW-1185">Reference proteome</keyword>
<evidence type="ECO:0000313" key="8">
    <source>
        <dbReference type="Proteomes" id="UP000184203"/>
    </source>
</evidence>
<comment type="subcellular location">
    <subcellularLocation>
        <location evidence="1">Membrane</location>
        <topology evidence="1">Multi-pass membrane protein</topology>
    </subcellularLocation>
</comment>
<feature type="transmembrane region" description="Helical" evidence="5">
    <location>
        <begin position="335"/>
        <end position="358"/>
    </location>
</feature>
<dbReference type="Proteomes" id="UP000184203">
    <property type="component" value="Unassembled WGS sequence"/>
</dbReference>
<keyword evidence="3 5" id="KW-1133">Transmembrane helix</keyword>
<feature type="transmembrane region" description="Helical" evidence="5">
    <location>
        <begin position="370"/>
        <end position="389"/>
    </location>
</feature>
<proteinExistence type="predicted"/>
<feature type="transmembrane region" description="Helical" evidence="5">
    <location>
        <begin position="15"/>
        <end position="34"/>
    </location>
</feature>
<dbReference type="GO" id="GO:0016020">
    <property type="term" value="C:membrane"/>
    <property type="evidence" value="ECO:0007669"/>
    <property type="project" value="UniProtKB-SubCell"/>
</dbReference>
<name>A0A1M6XMY9_HALPU</name>
<dbReference type="AlphaFoldDB" id="A0A1M6XMY9"/>
<feature type="transmembrane region" description="Helical" evidence="5">
    <location>
        <begin position="130"/>
        <end position="151"/>
    </location>
</feature>
<evidence type="ECO:0000256" key="3">
    <source>
        <dbReference type="ARBA" id="ARBA00022989"/>
    </source>
</evidence>
<evidence type="ECO:0000313" key="7">
    <source>
        <dbReference type="EMBL" id="SHL07321.1"/>
    </source>
</evidence>
<evidence type="ECO:0000256" key="1">
    <source>
        <dbReference type="ARBA" id="ARBA00004141"/>
    </source>
</evidence>
<dbReference type="Pfam" id="PF04932">
    <property type="entry name" value="Wzy_C"/>
    <property type="match status" value="1"/>
</dbReference>
<dbReference type="PANTHER" id="PTHR37422">
    <property type="entry name" value="TEICHURONIC ACID BIOSYNTHESIS PROTEIN TUAE"/>
    <property type="match status" value="1"/>
</dbReference>
<evidence type="ECO:0000256" key="4">
    <source>
        <dbReference type="ARBA" id="ARBA00023136"/>
    </source>
</evidence>
<dbReference type="InterPro" id="IPR007016">
    <property type="entry name" value="O-antigen_ligase-rel_domated"/>
</dbReference>
<evidence type="ECO:0000256" key="2">
    <source>
        <dbReference type="ARBA" id="ARBA00022692"/>
    </source>
</evidence>
<evidence type="ECO:0000256" key="5">
    <source>
        <dbReference type="SAM" id="Phobius"/>
    </source>
</evidence>
<dbReference type="InterPro" id="IPR051533">
    <property type="entry name" value="WaaL-like"/>
</dbReference>
<feature type="transmembrane region" description="Helical" evidence="5">
    <location>
        <begin position="40"/>
        <end position="60"/>
    </location>
</feature>
<evidence type="ECO:0000259" key="6">
    <source>
        <dbReference type="Pfam" id="PF04932"/>
    </source>
</evidence>
<feature type="transmembrane region" description="Helical" evidence="5">
    <location>
        <begin position="245"/>
        <end position="266"/>
    </location>
</feature>
<gene>
    <name evidence="7" type="ORF">SAMN05444342_2924</name>
</gene>
<feature type="transmembrane region" description="Helical" evidence="5">
    <location>
        <begin position="194"/>
        <end position="210"/>
    </location>
</feature>